<keyword evidence="3 6" id="KW-1133">Transmembrane helix</keyword>
<evidence type="ECO:0000256" key="5">
    <source>
        <dbReference type="SAM" id="MobiDB-lite"/>
    </source>
</evidence>
<evidence type="ECO:0000256" key="3">
    <source>
        <dbReference type="ARBA" id="ARBA00022989"/>
    </source>
</evidence>
<feature type="region of interest" description="Disordered" evidence="5">
    <location>
        <begin position="1"/>
        <end position="61"/>
    </location>
</feature>
<dbReference type="PANTHER" id="PTHR23508">
    <property type="entry name" value="CARBOXYLIC ACID TRANSPORTER PROTEIN HOMOLOG"/>
    <property type="match status" value="1"/>
</dbReference>
<comment type="caution">
    <text evidence="8">The sequence shown here is derived from an EMBL/GenBank/DDBJ whole genome shotgun (WGS) entry which is preliminary data.</text>
</comment>
<dbReference type="Proteomes" id="UP000298050">
    <property type="component" value="Unassembled WGS sequence"/>
</dbReference>
<dbReference type="PROSITE" id="PS50850">
    <property type="entry name" value="MFS"/>
    <property type="match status" value="1"/>
</dbReference>
<proteinExistence type="predicted"/>
<dbReference type="InterPro" id="IPR011701">
    <property type="entry name" value="MFS"/>
</dbReference>
<sequence>MVGDPGRQRGAAVRADSRPARQRHPLPHPRGPVLPAAAGQPPRAALARRHARAEPAAGGRRVSDAPLSAARHWWVILLCSLVCLLDGYDVLVAPISVPVWSEQWQLQASAFTPALAATVLGMALGAVFIAPLGDRHGRRPVLALSFAVVGVASLMTARADSVLELTLYRVVTGLGMGASLTNALALASEVALPHLRTRITVWVYSMSAVGSIIGGLVAPAILERLSWQGLFYTGGVLPLALAPLLWFGLPAGGGSAPAAGAAGGLAGIMRNLGALLAAPYRATTLLLWLFYFVCLFTMYVISSWLPTLMHMNGWTLAASVRGIMYFSLGGVLGGFVIGWLVDRRHTALALYGGFAVAGLALLALLVAPADLFLWMSLVGLVGAGVVGVSYAIGALAAATYPAELRAGGIGTASAMGRLGATLAPVFGGWLIAGGASVLEIFASLVAVVALGLVAVFVFSRVGLPLRDAGG</sequence>
<evidence type="ECO:0000256" key="2">
    <source>
        <dbReference type="ARBA" id="ARBA00022692"/>
    </source>
</evidence>
<reference evidence="8 9" key="1">
    <citation type="submission" date="2019-04" db="EMBL/GenBank/DDBJ databases">
        <title>Taxonomy of novel Haliea sp. from mangrove soil of West Coast of India.</title>
        <authorList>
            <person name="Verma A."/>
            <person name="Kumar P."/>
            <person name="Krishnamurthi S."/>
        </authorList>
    </citation>
    <scope>NUCLEOTIDE SEQUENCE [LARGE SCALE GENOMIC DNA]</scope>
    <source>
        <strain evidence="8 9">SAOS-164</strain>
    </source>
</reference>
<dbReference type="InterPro" id="IPR036259">
    <property type="entry name" value="MFS_trans_sf"/>
</dbReference>
<dbReference type="AlphaFoldDB" id="A0A4Z0M8D7"/>
<evidence type="ECO:0000313" key="8">
    <source>
        <dbReference type="EMBL" id="TGD75734.1"/>
    </source>
</evidence>
<comment type="subcellular location">
    <subcellularLocation>
        <location evidence="1">Membrane</location>
        <topology evidence="1">Multi-pass membrane protein</topology>
    </subcellularLocation>
</comment>
<feature type="transmembrane region" description="Helical" evidence="6">
    <location>
        <begin position="201"/>
        <end position="222"/>
    </location>
</feature>
<name>A0A4Z0M8D7_9GAMM</name>
<feature type="transmembrane region" description="Helical" evidence="6">
    <location>
        <begin position="414"/>
        <end position="432"/>
    </location>
</feature>
<keyword evidence="9" id="KW-1185">Reference proteome</keyword>
<dbReference type="SUPFAM" id="SSF103473">
    <property type="entry name" value="MFS general substrate transporter"/>
    <property type="match status" value="1"/>
</dbReference>
<dbReference type="GO" id="GO:0005886">
    <property type="term" value="C:plasma membrane"/>
    <property type="evidence" value="ECO:0007669"/>
    <property type="project" value="TreeGrafter"/>
</dbReference>
<feature type="transmembrane region" description="Helical" evidence="6">
    <location>
        <begin position="322"/>
        <end position="341"/>
    </location>
</feature>
<organism evidence="8 9">
    <name type="scientific">Mangrovimicrobium sediminis</name>
    <dbReference type="NCBI Taxonomy" id="2562682"/>
    <lineage>
        <taxon>Bacteria</taxon>
        <taxon>Pseudomonadati</taxon>
        <taxon>Pseudomonadota</taxon>
        <taxon>Gammaproteobacteria</taxon>
        <taxon>Cellvibrionales</taxon>
        <taxon>Halieaceae</taxon>
        <taxon>Mangrovimicrobium</taxon>
    </lineage>
</organism>
<feature type="transmembrane region" description="Helical" evidence="6">
    <location>
        <begin position="255"/>
        <end position="278"/>
    </location>
</feature>
<dbReference type="InterPro" id="IPR020846">
    <property type="entry name" value="MFS_dom"/>
</dbReference>
<feature type="transmembrane region" description="Helical" evidence="6">
    <location>
        <begin position="438"/>
        <end position="458"/>
    </location>
</feature>
<feature type="domain" description="Major facilitator superfamily (MFS) profile" evidence="7">
    <location>
        <begin position="75"/>
        <end position="463"/>
    </location>
</feature>
<dbReference type="GO" id="GO:0046943">
    <property type="term" value="F:carboxylic acid transmembrane transporter activity"/>
    <property type="evidence" value="ECO:0007669"/>
    <property type="project" value="TreeGrafter"/>
</dbReference>
<accession>A0A4Z0M8D7</accession>
<dbReference type="EMBL" id="SRLE01000002">
    <property type="protein sequence ID" value="TGD75734.1"/>
    <property type="molecule type" value="Genomic_DNA"/>
</dbReference>
<feature type="transmembrane region" description="Helical" evidence="6">
    <location>
        <begin position="229"/>
        <end position="249"/>
    </location>
</feature>
<dbReference type="Pfam" id="PF07690">
    <property type="entry name" value="MFS_1"/>
    <property type="match status" value="1"/>
</dbReference>
<evidence type="ECO:0000256" key="4">
    <source>
        <dbReference type="ARBA" id="ARBA00023136"/>
    </source>
</evidence>
<feature type="transmembrane region" description="Helical" evidence="6">
    <location>
        <begin position="73"/>
        <end position="96"/>
    </location>
</feature>
<gene>
    <name evidence="8" type="ORF">E4634_02320</name>
</gene>
<keyword evidence="4 6" id="KW-0472">Membrane</keyword>
<evidence type="ECO:0000313" key="9">
    <source>
        <dbReference type="Proteomes" id="UP000298050"/>
    </source>
</evidence>
<feature type="transmembrane region" description="Helical" evidence="6">
    <location>
        <begin position="348"/>
        <end position="367"/>
    </location>
</feature>
<evidence type="ECO:0000256" key="1">
    <source>
        <dbReference type="ARBA" id="ARBA00004141"/>
    </source>
</evidence>
<evidence type="ECO:0000259" key="7">
    <source>
        <dbReference type="PROSITE" id="PS50850"/>
    </source>
</evidence>
<feature type="transmembrane region" description="Helical" evidence="6">
    <location>
        <begin position="108"/>
        <end position="129"/>
    </location>
</feature>
<dbReference type="OrthoDB" id="9771451at2"/>
<feature type="compositionally biased region" description="Low complexity" evidence="5">
    <location>
        <begin position="35"/>
        <end position="45"/>
    </location>
</feature>
<protein>
    <submittedName>
        <fullName evidence="8">MFS transporter</fullName>
    </submittedName>
</protein>
<dbReference type="Gene3D" id="1.20.1250.20">
    <property type="entry name" value="MFS general substrate transporter like domains"/>
    <property type="match status" value="2"/>
</dbReference>
<feature type="transmembrane region" description="Helical" evidence="6">
    <location>
        <begin position="373"/>
        <end position="402"/>
    </location>
</feature>
<dbReference type="PROSITE" id="PS00217">
    <property type="entry name" value="SUGAR_TRANSPORT_2"/>
    <property type="match status" value="1"/>
</dbReference>
<dbReference type="PANTHER" id="PTHR23508:SF10">
    <property type="entry name" value="CARBOXYLIC ACID TRANSPORTER PROTEIN HOMOLOG"/>
    <property type="match status" value="1"/>
</dbReference>
<keyword evidence="2 6" id="KW-0812">Transmembrane</keyword>
<dbReference type="InterPro" id="IPR005829">
    <property type="entry name" value="Sugar_transporter_CS"/>
</dbReference>
<feature type="transmembrane region" description="Helical" evidence="6">
    <location>
        <begin position="285"/>
        <end position="302"/>
    </location>
</feature>
<evidence type="ECO:0000256" key="6">
    <source>
        <dbReference type="SAM" id="Phobius"/>
    </source>
</evidence>